<feature type="compositionally biased region" description="Basic and acidic residues" evidence="8">
    <location>
        <begin position="371"/>
        <end position="397"/>
    </location>
</feature>
<comment type="caution">
    <text evidence="10">The sequence shown here is derived from an EMBL/GenBank/DDBJ whole genome shotgun (WGS) entry which is preliminary data.</text>
</comment>
<dbReference type="EMBL" id="JAZBJO010000041">
    <property type="protein sequence ID" value="MEE4597903.1"/>
    <property type="molecule type" value="Genomic_DNA"/>
</dbReference>
<dbReference type="CDD" id="cd03257">
    <property type="entry name" value="ABC_NikE_OppD_transporters"/>
    <property type="match status" value="1"/>
</dbReference>
<evidence type="ECO:0000256" key="2">
    <source>
        <dbReference type="ARBA" id="ARBA00005417"/>
    </source>
</evidence>
<dbReference type="GO" id="GO:0005524">
    <property type="term" value="F:ATP binding"/>
    <property type="evidence" value="ECO:0007669"/>
    <property type="project" value="UniProtKB-KW"/>
</dbReference>
<feature type="region of interest" description="Disordered" evidence="8">
    <location>
        <begin position="315"/>
        <end position="397"/>
    </location>
</feature>
<evidence type="ECO:0000313" key="11">
    <source>
        <dbReference type="Proteomes" id="UP001354709"/>
    </source>
</evidence>
<dbReference type="SMART" id="SM00382">
    <property type="entry name" value="AAA"/>
    <property type="match status" value="1"/>
</dbReference>
<dbReference type="Proteomes" id="UP001354709">
    <property type="component" value="Unassembled WGS sequence"/>
</dbReference>
<dbReference type="InterPro" id="IPR013563">
    <property type="entry name" value="Oligopep_ABC_C"/>
</dbReference>
<reference evidence="10 11" key="1">
    <citation type="submission" date="2023-11" db="EMBL/GenBank/DDBJ databases">
        <title>30 novel species of actinomycetes from the DSMZ collection.</title>
        <authorList>
            <person name="Nouioui I."/>
        </authorList>
    </citation>
    <scope>NUCLEOTIDE SEQUENCE [LARGE SCALE GENOMIC DNA]</scope>
    <source>
        <strain evidence="10 11">DSM 41524</strain>
    </source>
</reference>
<dbReference type="Pfam" id="PF08352">
    <property type="entry name" value="oligo_HPY"/>
    <property type="match status" value="1"/>
</dbReference>
<keyword evidence="6 10" id="KW-0067">ATP-binding</keyword>
<protein>
    <submittedName>
        <fullName evidence="10">ABC transporter ATP-binding protein</fullName>
    </submittedName>
</protein>
<dbReference type="PANTHER" id="PTHR43297">
    <property type="entry name" value="OLIGOPEPTIDE TRANSPORT ATP-BINDING PROTEIN APPD"/>
    <property type="match status" value="1"/>
</dbReference>
<keyword evidence="5" id="KW-0547">Nucleotide-binding</keyword>
<dbReference type="SUPFAM" id="SSF52540">
    <property type="entry name" value="P-loop containing nucleoside triphosphate hydrolases"/>
    <property type="match status" value="1"/>
</dbReference>
<organism evidence="10 11">
    <name type="scientific">Streptomyces asiaticus subsp. ignotus</name>
    <dbReference type="NCBI Taxonomy" id="3098222"/>
    <lineage>
        <taxon>Bacteria</taxon>
        <taxon>Bacillati</taxon>
        <taxon>Actinomycetota</taxon>
        <taxon>Actinomycetes</taxon>
        <taxon>Kitasatosporales</taxon>
        <taxon>Streptomycetaceae</taxon>
        <taxon>Streptomyces</taxon>
        <taxon>Streptomyces violaceusniger group</taxon>
    </lineage>
</organism>
<dbReference type="PANTHER" id="PTHR43297:SF2">
    <property type="entry name" value="DIPEPTIDE TRANSPORT ATP-BINDING PROTEIN DPPD"/>
    <property type="match status" value="1"/>
</dbReference>
<sequence>MTTSTAPSTAPPALSVRDLSVVFRTPTRVVHAVDGLSYDIAAGEVLAVVGESGCGKSVTSTAVMGLLPPTASVGGSIRLGGRELVGADESELRDVRGREIAMIFQEPMTSLNPVLTIGRQVGEVLRRHQGIGRREARERAVDLLDLVGIPAPAQRARDYPHQLSGGMRQRVMIAIAIACDPAVLIADEPTTALDVTVQAGILEVLQSLRERLGTAIVLITHDLGVVADIADRVLVMYAGRGVEQAPVDELFGAPRHPYTRGLLGAVPVPGRRRAGGGRGRLQEIPGLVPSLTEQPDRCTFQPRCSYADERCGEQRPVLRGLRGPRAPRERDERREGYERYGRSEQSERFEQSEQSEPHEAACWYPVPVHPGHPERPEHAEHPEHPERPERPGQEAAS</sequence>
<dbReference type="InterPro" id="IPR003593">
    <property type="entry name" value="AAA+_ATPase"/>
</dbReference>
<accession>A0ABU7Q932</accession>
<dbReference type="RefSeq" id="WP_330814829.1">
    <property type="nucleotide sequence ID" value="NZ_JAZBJO010000041.1"/>
</dbReference>
<dbReference type="InterPro" id="IPR027417">
    <property type="entry name" value="P-loop_NTPase"/>
</dbReference>
<name>A0ABU7Q932_9ACTN</name>
<comment type="similarity">
    <text evidence="2">Belongs to the ABC transporter superfamily.</text>
</comment>
<keyword evidence="3" id="KW-0813">Transport</keyword>
<evidence type="ECO:0000256" key="4">
    <source>
        <dbReference type="ARBA" id="ARBA00022475"/>
    </source>
</evidence>
<keyword evidence="11" id="KW-1185">Reference proteome</keyword>
<evidence type="ECO:0000256" key="3">
    <source>
        <dbReference type="ARBA" id="ARBA00022448"/>
    </source>
</evidence>
<feature type="compositionally biased region" description="Basic and acidic residues" evidence="8">
    <location>
        <begin position="326"/>
        <end position="359"/>
    </location>
</feature>
<evidence type="ECO:0000259" key="9">
    <source>
        <dbReference type="PROSITE" id="PS50893"/>
    </source>
</evidence>
<dbReference type="InterPro" id="IPR003439">
    <property type="entry name" value="ABC_transporter-like_ATP-bd"/>
</dbReference>
<dbReference type="PROSITE" id="PS50893">
    <property type="entry name" value="ABC_TRANSPORTER_2"/>
    <property type="match status" value="1"/>
</dbReference>
<keyword evidence="4" id="KW-1003">Cell membrane</keyword>
<gene>
    <name evidence="10" type="ORF">V2J94_39570</name>
</gene>
<comment type="subcellular location">
    <subcellularLocation>
        <location evidence="1">Cell membrane</location>
        <topology evidence="1">Peripheral membrane protein</topology>
    </subcellularLocation>
</comment>
<evidence type="ECO:0000256" key="5">
    <source>
        <dbReference type="ARBA" id="ARBA00022741"/>
    </source>
</evidence>
<evidence type="ECO:0000256" key="6">
    <source>
        <dbReference type="ARBA" id="ARBA00022840"/>
    </source>
</evidence>
<evidence type="ECO:0000256" key="7">
    <source>
        <dbReference type="ARBA" id="ARBA00023136"/>
    </source>
</evidence>
<dbReference type="InterPro" id="IPR050388">
    <property type="entry name" value="ABC_Ni/Peptide_Import"/>
</dbReference>
<dbReference type="PROSITE" id="PS00211">
    <property type="entry name" value="ABC_TRANSPORTER_1"/>
    <property type="match status" value="1"/>
</dbReference>
<dbReference type="Gene3D" id="3.40.50.300">
    <property type="entry name" value="P-loop containing nucleotide triphosphate hydrolases"/>
    <property type="match status" value="1"/>
</dbReference>
<feature type="domain" description="ABC transporter" evidence="9">
    <location>
        <begin position="16"/>
        <end position="263"/>
    </location>
</feature>
<dbReference type="Pfam" id="PF00005">
    <property type="entry name" value="ABC_tran"/>
    <property type="match status" value="1"/>
</dbReference>
<evidence type="ECO:0000256" key="8">
    <source>
        <dbReference type="SAM" id="MobiDB-lite"/>
    </source>
</evidence>
<keyword evidence="7" id="KW-0472">Membrane</keyword>
<evidence type="ECO:0000313" key="10">
    <source>
        <dbReference type="EMBL" id="MEE4597903.1"/>
    </source>
</evidence>
<dbReference type="InterPro" id="IPR017871">
    <property type="entry name" value="ABC_transporter-like_CS"/>
</dbReference>
<dbReference type="NCBIfam" id="TIGR01727">
    <property type="entry name" value="oligo_HPY"/>
    <property type="match status" value="1"/>
</dbReference>
<evidence type="ECO:0000256" key="1">
    <source>
        <dbReference type="ARBA" id="ARBA00004202"/>
    </source>
</evidence>
<proteinExistence type="inferred from homology"/>